<feature type="compositionally biased region" description="Polar residues" evidence="1">
    <location>
        <begin position="763"/>
        <end position="791"/>
    </location>
</feature>
<gene>
    <name evidence="3" type="ORF">EYC80_003466</name>
</gene>
<dbReference type="OrthoDB" id="10254945at2759"/>
<comment type="caution">
    <text evidence="3">The sequence shown here is derived from an EMBL/GenBank/DDBJ whole genome shotgun (WGS) entry which is preliminary data.</text>
</comment>
<dbReference type="AlphaFoldDB" id="A0A5N6KDW2"/>
<evidence type="ECO:0000256" key="1">
    <source>
        <dbReference type="SAM" id="MobiDB-lite"/>
    </source>
</evidence>
<feature type="compositionally biased region" description="Low complexity" evidence="1">
    <location>
        <begin position="840"/>
        <end position="860"/>
    </location>
</feature>
<keyword evidence="2" id="KW-1133">Transmembrane helix</keyword>
<keyword evidence="2" id="KW-0812">Transmembrane</keyword>
<dbReference type="Proteomes" id="UP000326757">
    <property type="component" value="Unassembled WGS sequence"/>
</dbReference>
<feature type="region of interest" description="Disordered" evidence="1">
    <location>
        <begin position="976"/>
        <end position="1033"/>
    </location>
</feature>
<feature type="compositionally biased region" description="Basic and acidic residues" evidence="1">
    <location>
        <begin position="1019"/>
        <end position="1033"/>
    </location>
</feature>
<feature type="compositionally biased region" description="Acidic residues" evidence="1">
    <location>
        <begin position="739"/>
        <end position="755"/>
    </location>
</feature>
<name>A0A5N6KDW2_MONLA</name>
<keyword evidence="4" id="KW-1185">Reference proteome</keyword>
<keyword evidence="2" id="KW-0472">Membrane</keyword>
<feature type="region of interest" description="Disordered" evidence="1">
    <location>
        <begin position="739"/>
        <end position="799"/>
    </location>
</feature>
<feature type="region of interest" description="Disordered" evidence="1">
    <location>
        <begin position="838"/>
        <end position="869"/>
    </location>
</feature>
<evidence type="ECO:0000313" key="4">
    <source>
        <dbReference type="Proteomes" id="UP000326757"/>
    </source>
</evidence>
<organism evidence="3 4">
    <name type="scientific">Monilinia laxa</name>
    <name type="common">Brown rot fungus</name>
    <name type="synonym">Sclerotinia laxa</name>
    <dbReference type="NCBI Taxonomy" id="61186"/>
    <lineage>
        <taxon>Eukaryota</taxon>
        <taxon>Fungi</taxon>
        <taxon>Dikarya</taxon>
        <taxon>Ascomycota</taxon>
        <taxon>Pezizomycotina</taxon>
        <taxon>Leotiomycetes</taxon>
        <taxon>Helotiales</taxon>
        <taxon>Sclerotiniaceae</taxon>
        <taxon>Monilinia</taxon>
    </lineage>
</organism>
<sequence length="1152" mass="128857">MIAKNPFDDWDPKLGRFHSTWATQATTEWASKYGVLPKDLDPTQLFNPYGKSALTPYAQDHPGLQEERRNLQKWLMSGFWPEILHEFGAYPYDLENIPVLSNPIDPLFAIQRWQPEHTGETWRILCIEFPEHETFLPTEEDNTMLWSANNPAVWRRLEPILKLCTRFLHHSTATTWLDAFLFGANTYVPEHLDQRHAWQKVEQGPLMYFHKRDPCAIDSSQMQSKIEAVKQLMGNKIQFGLGSGFLQPRDRKTPIGTGGGWDGYTLTSTEKNVWIEIAHEMFLPLFRHDLSAIEKLSSQFYIASVILHEFAHALNQLQDPTRVDPILIEPAYGGDEDGNGAETFCELGFSFLKGLIGANLKPLNPARIIGTSLVGILLNKEIPSHDYDKGIYLHESGEDVTQFEETNRLVPIVSKYFEQIHTDTFWDRMAINFGVSMLFPTPAPILVVEPDRARPDLSKYVFNESKRGWMSTAETISSNTELLSSLNPGQREALNVALRQKDEEFGKLRRMKYLNMRINTVSRVKECFEALEKYFRQGEGDLSGSKILGLLRNFAATLQLEADQEAQCSIDFMARLDPTAPSDIEFRDQLIDTNWQVRELVTRAKGDCARVGIATLGLNFPVLLKTFDRISFALRAVNFILVEQLRPEAGESYEEVIARVGNAVDPYELQRLSAMNTRQLEIGNVARNLAMASHAMNAYRAQDYSTCHEIGLQMLSQLDMEGYSQGIGIMAPQEDLLLGDEGESGSLMDDDDGDDGMGRGSMNRENSMAENSNNGNRPPTHTQYSDSSPSATHPPITTTTYKSITSTDIAITSAFSTSNMSGISATLSMSTFIYPSAPKTTSQMTTTESSSLSLKTSTSTPFPDTGASTQPISVISIPQRKSTHHSLTNASIAGLTIGILFIFSLILAVLWYFLQQQKKNKNLRKSIGGFDAVKWNGAGISENEKQQVPPFKGSVKTGMSIQRVLSWSTMRGLTHSRTRSSISETSSISSQETLGNPAADQKSSVSRLRNGSTGTARDGTGKDEKREGGHEYFVDFGDPTEWIRNKKRRDREGNGLALGGPGQGLVDWRYSVRVNGGYKYLYLCWYNPRCYSLCDLWNGELYNSPRGASTPNAVRRIIRTATQKSHGPFPDTVSISKVDTVHILAPPSLTHI</sequence>
<evidence type="ECO:0000256" key="2">
    <source>
        <dbReference type="SAM" id="Phobius"/>
    </source>
</evidence>
<protein>
    <submittedName>
        <fullName evidence="3">Uncharacterized protein</fullName>
    </submittedName>
</protein>
<accession>A0A5N6KDW2</accession>
<feature type="compositionally biased region" description="Low complexity" evidence="1">
    <location>
        <begin position="979"/>
        <end position="990"/>
    </location>
</feature>
<feature type="transmembrane region" description="Helical" evidence="2">
    <location>
        <begin position="892"/>
        <end position="914"/>
    </location>
</feature>
<proteinExistence type="predicted"/>
<evidence type="ECO:0000313" key="3">
    <source>
        <dbReference type="EMBL" id="KAB8301626.1"/>
    </source>
</evidence>
<dbReference type="EMBL" id="VIGI01000004">
    <property type="protein sequence ID" value="KAB8301626.1"/>
    <property type="molecule type" value="Genomic_DNA"/>
</dbReference>
<feature type="compositionally biased region" description="Polar residues" evidence="1">
    <location>
        <begin position="1001"/>
        <end position="1015"/>
    </location>
</feature>
<reference evidence="3 4" key="1">
    <citation type="submission" date="2019-06" db="EMBL/GenBank/DDBJ databases">
        <title>Genome Sequence of the Brown Rot Fungal Pathogen Monilinia laxa.</title>
        <authorList>
            <person name="De Miccolis Angelini R.M."/>
            <person name="Landi L."/>
            <person name="Abate D."/>
            <person name="Pollastro S."/>
            <person name="Romanazzi G."/>
            <person name="Faretra F."/>
        </authorList>
    </citation>
    <scope>NUCLEOTIDE SEQUENCE [LARGE SCALE GENOMIC DNA]</scope>
    <source>
        <strain evidence="3 4">Mlax316</strain>
    </source>
</reference>